<keyword evidence="8 10" id="KW-0012">Acyltransferase</keyword>
<dbReference type="GO" id="GO:0016020">
    <property type="term" value="C:membrane"/>
    <property type="evidence" value="ECO:0007669"/>
    <property type="project" value="UniProtKB-SubCell"/>
</dbReference>
<dbReference type="InParanoid" id="A0A1U8BP96"/>
<dbReference type="Pfam" id="PF08392">
    <property type="entry name" value="FAE1_CUT1_RppA"/>
    <property type="match status" value="1"/>
</dbReference>
<evidence type="ECO:0000256" key="9">
    <source>
        <dbReference type="ARBA" id="ARBA00047375"/>
    </source>
</evidence>
<feature type="transmembrane region" description="Helical" evidence="11">
    <location>
        <begin position="12"/>
        <end position="32"/>
    </location>
</feature>
<dbReference type="STRING" id="4432.A0A1U8BP96"/>
<dbReference type="GO" id="GO:0006633">
    <property type="term" value="P:fatty acid biosynthetic process"/>
    <property type="evidence" value="ECO:0007669"/>
    <property type="project" value="UniProtKB-UniPathway"/>
</dbReference>
<keyword evidence="14" id="KW-1185">Reference proteome</keyword>
<keyword evidence="6 11" id="KW-1133">Transmembrane helix</keyword>
<evidence type="ECO:0000256" key="10">
    <source>
        <dbReference type="PIRNR" id="PIRNR036417"/>
    </source>
</evidence>
<dbReference type="Proteomes" id="UP000189703">
    <property type="component" value="Unplaced"/>
</dbReference>
<evidence type="ECO:0000256" key="1">
    <source>
        <dbReference type="ARBA" id="ARBA00004370"/>
    </source>
</evidence>
<evidence type="ECO:0000256" key="2">
    <source>
        <dbReference type="ARBA" id="ARBA00005194"/>
    </source>
</evidence>
<evidence type="ECO:0000256" key="7">
    <source>
        <dbReference type="ARBA" id="ARBA00023136"/>
    </source>
</evidence>
<accession>A0A1U8BP96</accession>
<evidence type="ECO:0000259" key="13">
    <source>
        <dbReference type="Pfam" id="PF08541"/>
    </source>
</evidence>
<comment type="subcellular location">
    <subcellularLocation>
        <location evidence="1">Membrane</location>
    </subcellularLocation>
</comment>
<keyword evidence="5 11" id="KW-0812">Transmembrane</keyword>
<evidence type="ECO:0000256" key="6">
    <source>
        <dbReference type="ARBA" id="ARBA00022989"/>
    </source>
</evidence>
<dbReference type="FunFam" id="3.40.47.10:FF:000028">
    <property type="entry name" value="3-ketoacyl-CoA synthase"/>
    <property type="match status" value="1"/>
</dbReference>
<dbReference type="PANTHER" id="PTHR31561">
    <property type="entry name" value="3-KETOACYL-COA SYNTHASE"/>
    <property type="match status" value="1"/>
</dbReference>
<evidence type="ECO:0000256" key="4">
    <source>
        <dbReference type="ARBA" id="ARBA00022679"/>
    </source>
</evidence>
<evidence type="ECO:0000256" key="11">
    <source>
        <dbReference type="SAM" id="Phobius"/>
    </source>
</evidence>
<dbReference type="EC" id="2.3.1.-" evidence="10"/>
<feature type="transmembrane region" description="Helical" evidence="11">
    <location>
        <begin position="38"/>
        <end position="57"/>
    </location>
</feature>
<comment type="similarity">
    <text evidence="3 10">Belongs to the thiolase-like superfamily. Chalcone/stilbene synthases family.</text>
</comment>
<dbReference type="RefSeq" id="XP_010279313.1">
    <property type="nucleotide sequence ID" value="XM_010281011.1"/>
</dbReference>
<dbReference type="Gene3D" id="3.40.47.10">
    <property type="match status" value="1"/>
</dbReference>
<protein>
    <recommendedName>
        <fullName evidence="10">3-ketoacyl-CoA synthase</fullName>
        <ecNumber evidence="10">2.3.1.-</ecNumber>
    </recommendedName>
</protein>
<comment type="catalytic activity">
    <reaction evidence="9">
        <text>a very-long-chain acyl-CoA + malonyl-CoA + H(+) = a very-long-chain 3-oxoacyl-CoA + CO2 + CoA</text>
        <dbReference type="Rhea" id="RHEA:32727"/>
        <dbReference type="ChEBI" id="CHEBI:15378"/>
        <dbReference type="ChEBI" id="CHEBI:16526"/>
        <dbReference type="ChEBI" id="CHEBI:57287"/>
        <dbReference type="ChEBI" id="CHEBI:57384"/>
        <dbReference type="ChEBI" id="CHEBI:90725"/>
        <dbReference type="ChEBI" id="CHEBI:90736"/>
        <dbReference type="EC" id="2.3.1.199"/>
    </reaction>
</comment>
<dbReference type="GO" id="GO:0009922">
    <property type="term" value="F:fatty acid elongase activity"/>
    <property type="evidence" value="ECO:0007669"/>
    <property type="project" value="UniProtKB-EC"/>
</dbReference>
<evidence type="ECO:0000256" key="5">
    <source>
        <dbReference type="ARBA" id="ARBA00022692"/>
    </source>
</evidence>
<dbReference type="eggNOG" id="ENOG502QPKZ">
    <property type="taxonomic scope" value="Eukaryota"/>
</dbReference>
<dbReference type="PIRSF" id="PIRSF036417">
    <property type="entry name" value="3-ktacl-CoA_syn"/>
    <property type="match status" value="1"/>
</dbReference>
<evidence type="ECO:0000256" key="8">
    <source>
        <dbReference type="ARBA" id="ARBA00023315"/>
    </source>
</evidence>
<comment type="pathway">
    <text evidence="2 10">Lipid metabolism; fatty acid biosynthesis.</text>
</comment>
<keyword evidence="7 11" id="KW-0472">Membrane</keyword>
<evidence type="ECO:0000259" key="12">
    <source>
        <dbReference type="Pfam" id="PF08392"/>
    </source>
</evidence>
<gene>
    <name evidence="15" type="primary">LOC104613269</name>
</gene>
<feature type="domain" description="FAE" evidence="12">
    <location>
        <begin position="58"/>
        <end position="344"/>
    </location>
</feature>
<evidence type="ECO:0000313" key="15">
    <source>
        <dbReference type="RefSeq" id="XP_010279313.1"/>
    </source>
</evidence>
<dbReference type="InterPro" id="IPR012392">
    <property type="entry name" value="3-ktacl-CoA_syn"/>
</dbReference>
<sequence>MNSGSTQKSAIIIAQGIMSQVITSLPLAPALAFVSAHLPSVVLCSLLAIFIAAMHYVNRRPRIFMLDFACYKPDDALRCPHSIFLERSGLLGVFSEESMNFQKTILDKSGIGQKSYFPRALWMLPPNPCMAEGRKEMETVMFGAIDEVLKKTGVKPSDIGVVVTNCSVFSPTPSLAAMIINHYKLRSNIRSYSLGGMGCSAGVISLDLAKQLLQVHPNSYALVVSTENITLNWYWGNNRSKLVSNCLFRMGAGAVLLSNKMSDRHRAKYELLHTLRTHYGAEERGYRSAYQEEDETGIVGVTLSRDLATTAGDALRTNITKLGPLVLPPSEQLFYLANLIARKVFKMKIKSYMPDFKRAFEHFCIHAGGRAVLDSVEKNLHLTDWQMEPSRMTLYRFGNTSSSSLWYELAYSEAKGRVKKGHRVWQIALGSGFKCNSAVWRALRTVDPTKDRNAWSDEIDDFPVIVPKLASTQH</sequence>
<feature type="domain" description="Beta-ketoacyl-[acyl-carrier-protein] synthase III C-terminal" evidence="13">
    <location>
        <begin position="361"/>
        <end position="441"/>
    </location>
</feature>
<dbReference type="UniPathway" id="UPA00094"/>
<dbReference type="InterPro" id="IPR013601">
    <property type="entry name" value="FAE1_typ3_polyketide_synth"/>
</dbReference>
<name>A0A1U8BP96_NELNU</name>
<dbReference type="InterPro" id="IPR016039">
    <property type="entry name" value="Thiolase-like"/>
</dbReference>
<keyword evidence="4 10" id="KW-0808">Transferase</keyword>
<organism evidence="14 15">
    <name type="scientific">Nelumbo nucifera</name>
    <name type="common">Sacred lotus</name>
    <dbReference type="NCBI Taxonomy" id="4432"/>
    <lineage>
        <taxon>Eukaryota</taxon>
        <taxon>Viridiplantae</taxon>
        <taxon>Streptophyta</taxon>
        <taxon>Embryophyta</taxon>
        <taxon>Tracheophyta</taxon>
        <taxon>Spermatophyta</taxon>
        <taxon>Magnoliopsida</taxon>
        <taxon>Proteales</taxon>
        <taxon>Nelumbonaceae</taxon>
        <taxon>Nelumbo</taxon>
    </lineage>
</organism>
<dbReference type="SUPFAM" id="SSF53901">
    <property type="entry name" value="Thiolase-like"/>
    <property type="match status" value="2"/>
</dbReference>
<dbReference type="InterPro" id="IPR013747">
    <property type="entry name" value="ACP_syn_III_C"/>
</dbReference>
<dbReference type="GeneID" id="104613269"/>
<reference evidence="15" key="1">
    <citation type="submission" date="2025-08" db="UniProtKB">
        <authorList>
            <consortium name="RefSeq"/>
        </authorList>
    </citation>
    <scope>IDENTIFICATION</scope>
</reference>
<dbReference type="OMA" id="ANCIGVE"/>
<evidence type="ECO:0000313" key="14">
    <source>
        <dbReference type="Proteomes" id="UP000189703"/>
    </source>
</evidence>
<proteinExistence type="inferred from homology"/>
<evidence type="ECO:0000256" key="3">
    <source>
        <dbReference type="ARBA" id="ARBA00005531"/>
    </source>
</evidence>
<dbReference type="Pfam" id="PF08541">
    <property type="entry name" value="ACP_syn_III_C"/>
    <property type="match status" value="1"/>
</dbReference>
<dbReference type="OrthoDB" id="1891753at2759"/>
<dbReference type="KEGG" id="nnu:104613269"/>
<dbReference type="AlphaFoldDB" id="A0A1U8BP96"/>
<dbReference type="CDD" id="cd00831">
    <property type="entry name" value="CHS_like"/>
    <property type="match status" value="1"/>
</dbReference>